<reference evidence="2 3" key="1">
    <citation type="submission" date="2015-03" db="EMBL/GenBank/DDBJ databases">
        <title>RNA-seq based gene annotation and comparative genomics of four Zymoseptoria species reveal species-specific pathogenicity related genes and transposable element activity.</title>
        <authorList>
            <person name="Grandaubert J."/>
            <person name="Bhattacharyya A."/>
            <person name="Stukenbrock E.H."/>
        </authorList>
    </citation>
    <scope>NUCLEOTIDE SEQUENCE [LARGE SCALE GENOMIC DNA]</scope>
    <source>
        <strain evidence="2 3">Zb18110</strain>
    </source>
</reference>
<accession>A0A0F4GA17</accession>
<name>A0A0F4GA17_9PEZI</name>
<feature type="compositionally biased region" description="Basic and acidic residues" evidence="1">
    <location>
        <begin position="142"/>
        <end position="156"/>
    </location>
</feature>
<feature type="compositionally biased region" description="Acidic residues" evidence="1">
    <location>
        <begin position="258"/>
        <end position="277"/>
    </location>
</feature>
<dbReference type="OrthoDB" id="10310137at2759"/>
<feature type="region of interest" description="Disordered" evidence="1">
    <location>
        <begin position="131"/>
        <end position="156"/>
    </location>
</feature>
<evidence type="ECO:0000313" key="3">
    <source>
        <dbReference type="Proteomes" id="UP000033647"/>
    </source>
</evidence>
<dbReference type="AlphaFoldDB" id="A0A0F4GA17"/>
<dbReference type="EMBL" id="LAFY01004390">
    <property type="protein sequence ID" value="KJX93045.1"/>
    <property type="molecule type" value="Genomic_DNA"/>
</dbReference>
<keyword evidence="3" id="KW-1185">Reference proteome</keyword>
<proteinExistence type="predicted"/>
<evidence type="ECO:0000313" key="2">
    <source>
        <dbReference type="EMBL" id="KJX93045.1"/>
    </source>
</evidence>
<organism evidence="2 3">
    <name type="scientific">Zymoseptoria brevis</name>
    <dbReference type="NCBI Taxonomy" id="1047168"/>
    <lineage>
        <taxon>Eukaryota</taxon>
        <taxon>Fungi</taxon>
        <taxon>Dikarya</taxon>
        <taxon>Ascomycota</taxon>
        <taxon>Pezizomycotina</taxon>
        <taxon>Dothideomycetes</taxon>
        <taxon>Dothideomycetidae</taxon>
        <taxon>Mycosphaerellales</taxon>
        <taxon>Mycosphaerellaceae</taxon>
        <taxon>Zymoseptoria</taxon>
    </lineage>
</organism>
<sequence>MSNQNNQSLLLDGDAQLLTYLLFTKFPSLQAPQRRDVFNDIFAAQLAAMPSTEPANIHARLEEQFIFLDIGGSNDVVWDGTYLNNTHIEMCKRDDWITRIKKAAHIRGIHIPEDSGHHDCDDATCYMNDHPAPPTRQYTPPFDRRARQAREDKAADDREFEGDSRLVLHLLFTHYPDLTDLQRRNIFNKVFANEHLARDMEYGVKNVQDLVDMYEKRLEDPDDVVWKAILREDQTELQLRNRDRWTGLMKIRAREEGIELPDSGDDESDWDEEDEEEMAIKNDTKDYRTEMEDFIERRSRADP</sequence>
<evidence type="ECO:0000256" key="1">
    <source>
        <dbReference type="SAM" id="MobiDB-lite"/>
    </source>
</evidence>
<feature type="compositionally biased region" description="Basic and acidic residues" evidence="1">
    <location>
        <begin position="278"/>
        <end position="303"/>
    </location>
</feature>
<comment type="caution">
    <text evidence="2">The sequence shown here is derived from an EMBL/GenBank/DDBJ whole genome shotgun (WGS) entry which is preliminary data.</text>
</comment>
<dbReference type="Proteomes" id="UP000033647">
    <property type="component" value="Unassembled WGS sequence"/>
</dbReference>
<gene>
    <name evidence="2" type="ORF">TI39_contig4431g00002</name>
</gene>
<protein>
    <submittedName>
        <fullName evidence="2">Uncharacterized protein</fullName>
    </submittedName>
</protein>
<feature type="region of interest" description="Disordered" evidence="1">
    <location>
        <begin position="256"/>
        <end position="303"/>
    </location>
</feature>